<gene>
    <name evidence="9" type="ORF">ACA1_366540</name>
</gene>
<dbReference type="OrthoDB" id="2538017at2759"/>
<evidence type="ECO:0000256" key="8">
    <source>
        <dbReference type="SAM" id="MobiDB-lite"/>
    </source>
</evidence>
<evidence type="ECO:0000256" key="6">
    <source>
        <dbReference type="ARBA" id="ARBA00023132"/>
    </source>
</evidence>
<evidence type="ECO:0000256" key="4">
    <source>
        <dbReference type="ARBA" id="ARBA00022927"/>
    </source>
</evidence>
<keyword evidence="5" id="KW-0811">Translocation</keyword>
<dbReference type="PANTHER" id="PTHR13437:SF2">
    <property type="entry name" value="NUCLEOPORIN P58_P45"/>
    <property type="match status" value="1"/>
</dbReference>
<feature type="compositionally biased region" description="Low complexity" evidence="8">
    <location>
        <begin position="309"/>
        <end position="318"/>
    </location>
</feature>
<dbReference type="AlphaFoldDB" id="L8GM16"/>
<dbReference type="EMBL" id="KB008073">
    <property type="protein sequence ID" value="ELR14042.1"/>
    <property type="molecule type" value="Genomic_DNA"/>
</dbReference>
<accession>L8GM16</accession>
<sequence>MRSDEIAQHSFDALPKVKSEVEVATERLNALYNTLQGDMETVAEIRSNITKELKNAEVAVRYTERLAANVPLISQQNLVLPPQYFRELLGTFEKRMEQYRHVLHEILQLRENEPKTYTPQMLQDILRHQYEAFMAAAARVADLHEATEASKEQYVALRNQATGGNETVEDLFEKEEKRRQRQKAKLMPLATPAASAPAPAGASTPAGAATPSAGGGLWPSTGATPTSGTGAAASTPFSFNMGSAFTPATTPSTPAAATTTSFPSFGAAATTPTASTPASLTSSLFGSSQTSSAGGLGFSTAGTALSFPTTPTATRPSSSGGGRPTTGRKGKGK</sequence>
<reference evidence="9 10" key="1">
    <citation type="journal article" date="2013" name="Genome Biol.">
        <title>Genome of Acanthamoeba castellanii highlights extensive lateral gene transfer and early evolution of tyrosine kinase signaling.</title>
        <authorList>
            <person name="Clarke M."/>
            <person name="Lohan A.J."/>
            <person name="Liu B."/>
            <person name="Lagkouvardos I."/>
            <person name="Roy S."/>
            <person name="Zafar N."/>
            <person name="Bertelli C."/>
            <person name="Schilde C."/>
            <person name="Kianianmomeni A."/>
            <person name="Burglin T.R."/>
            <person name="Frech C."/>
            <person name="Turcotte B."/>
            <person name="Kopec K.O."/>
            <person name="Synnott J.M."/>
            <person name="Choo C."/>
            <person name="Paponov I."/>
            <person name="Finkler A."/>
            <person name="Soon Heng Tan C."/>
            <person name="Hutchins A.P."/>
            <person name="Weinmeier T."/>
            <person name="Rattei T."/>
            <person name="Chu J.S."/>
            <person name="Gimenez G."/>
            <person name="Irimia M."/>
            <person name="Rigden D.J."/>
            <person name="Fitzpatrick D.A."/>
            <person name="Lorenzo-Morales J."/>
            <person name="Bateman A."/>
            <person name="Chiu C.H."/>
            <person name="Tang P."/>
            <person name="Hegemann P."/>
            <person name="Fromm H."/>
            <person name="Raoult D."/>
            <person name="Greub G."/>
            <person name="Miranda-Saavedra D."/>
            <person name="Chen N."/>
            <person name="Nash P."/>
            <person name="Ginger M.L."/>
            <person name="Horn M."/>
            <person name="Schaap P."/>
            <person name="Caler L."/>
            <person name="Loftus B."/>
        </authorList>
    </citation>
    <scope>NUCLEOTIDE SEQUENCE [LARGE SCALE GENOMIC DNA]</scope>
    <source>
        <strain evidence="9 10">Neff</strain>
    </source>
</reference>
<dbReference type="Gene3D" id="6.10.140.1350">
    <property type="match status" value="1"/>
</dbReference>
<evidence type="ECO:0000313" key="10">
    <source>
        <dbReference type="Proteomes" id="UP000011083"/>
    </source>
</evidence>
<keyword evidence="3" id="KW-0509">mRNA transport</keyword>
<keyword evidence="2" id="KW-0813">Transport</keyword>
<dbReference type="Proteomes" id="UP000011083">
    <property type="component" value="Unassembled WGS sequence"/>
</dbReference>
<dbReference type="RefSeq" id="XP_004336055.1">
    <property type="nucleotide sequence ID" value="XM_004336007.1"/>
</dbReference>
<feature type="compositionally biased region" description="Low complexity" evidence="8">
    <location>
        <begin position="190"/>
        <end position="212"/>
    </location>
</feature>
<evidence type="ECO:0000256" key="2">
    <source>
        <dbReference type="ARBA" id="ARBA00022448"/>
    </source>
</evidence>
<name>L8GM16_ACACF</name>
<dbReference type="GO" id="GO:0015031">
    <property type="term" value="P:protein transport"/>
    <property type="evidence" value="ECO:0007669"/>
    <property type="project" value="UniProtKB-KW"/>
</dbReference>
<proteinExistence type="predicted"/>
<keyword evidence="10" id="KW-1185">Reference proteome</keyword>
<organism evidence="9 10">
    <name type="scientific">Acanthamoeba castellanii (strain ATCC 30010 / Neff)</name>
    <dbReference type="NCBI Taxonomy" id="1257118"/>
    <lineage>
        <taxon>Eukaryota</taxon>
        <taxon>Amoebozoa</taxon>
        <taxon>Discosea</taxon>
        <taxon>Longamoebia</taxon>
        <taxon>Centramoebida</taxon>
        <taxon>Acanthamoebidae</taxon>
        <taxon>Acanthamoeba</taxon>
    </lineage>
</organism>
<dbReference type="KEGG" id="acan:ACA1_366540"/>
<feature type="compositionally biased region" description="Low complexity" evidence="8">
    <location>
        <begin position="219"/>
        <end position="231"/>
    </location>
</feature>
<evidence type="ECO:0000256" key="5">
    <source>
        <dbReference type="ARBA" id="ARBA00023010"/>
    </source>
</evidence>
<dbReference type="GeneID" id="14914482"/>
<feature type="compositionally biased region" description="Low complexity" evidence="8">
    <location>
        <begin position="268"/>
        <end position="293"/>
    </location>
</feature>
<dbReference type="InterPro" id="IPR024882">
    <property type="entry name" value="NUP58/p45/49"/>
</dbReference>
<feature type="region of interest" description="Disordered" evidence="8">
    <location>
        <begin position="268"/>
        <end position="333"/>
    </location>
</feature>
<evidence type="ECO:0008006" key="11">
    <source>
        <dbReference type="Google" id="ProtNLM"/>
    </source>
</evidence>
<dbReference type="GO" id="GO:0017056">
    <property type="term" value="F:structural constituent of nuclear pore"/>
    <property type="evidence" value="ECO:0007669"/>
    <property type="project" value="InterPro"/>
</dbReference>
<evidence type="ECO:0000256" key="1">
    <source>
        <dbReference type="ARBA" id="ARBA00004567"/>
    </source>
</evidence>
<evidence type="ECO:0000313" key="9">
    <source>
        <dbReference type="EMBL" id="ELR14042.1"/>
    </source>
</evidence>
<keyword evidence="6" id="KW-0906">Nuclear pore complex</keyword>
<dbReference type="STRING" id="1257118.L8GM16"/>
<protein>
    <recommendedName>
        <fullName evidence="11">Nucleoporin p58/p45</fullName>
    </recommendedName>
</protein>
<dbReference type="PANTHER" id="PTHR13437">
    <property type="entry name" value="NUCLEOPORIN P58/P45 NUCLEOPORIN-LIKE PROTEIN 1"/>
    <property type="match status" value="1"/>
</dbReference>
<dbReference type="GO" id="GO:0008139">
    <property type="term" value="F:nuclear localization sequence binding"/>
    <property type="evidence" value="ECO:0007669"/>
    <property type="project" value="InterPro"/>
</dbReference>
<dbReference type="GO" id="GO:0005643">
    <property type="term" value="C:nuclear pore"/>
    <property type="evidence" value="ECO:0007669"/>
    <property type="project" value="UniProtKB-SubCell"/>
</dbReference>
<dbReference type="VEuPathDB" id="AmoebaDB:ACA1_366540"/>
<keyword evidence="4" id="KW-0653">Protein transport</keyword>
<keyword evidence="7" id="KW-0539">Nucleus</keyword>
<evidence type="ECO:0000256" key="7">
    <source>
        <dbReference type="ARBA" id="ARBA00023242"/>
    </source>
</evidence>
<feature type="region of interest" description="Disordered" evidence="8">
    <location>
        <begin position="166"/>
        <end position="231"/>
    </location>
</feature>
<dbReference type="GO" id="GO:0051028">
    <property type="term" value="P:mRNA transport"/>
    <property type="evidence" value="ECO:0007669"/>
    <property type="project" value="UniProtKB-KW"/>
</dbReference>
<dbReference type="Pfam" id="PF15967">
    <property type="entry name" value="Nucleoporin_FG2"/>
    <property type="match status" value="1"/>
</dbReference>
<comment type="subcellular location">
    <subcellularLocation>
        <location evidence="1">Nucleus</location>
        <location evidence="1">Nuclear pore complex</location>
    </subcellularLocation>
</comment>
<evidence type="ECO:0000256" key="3">
    <source>
        <dbReference type="ARBA" id="ARBA00022816"/>
    </source>
</evidence>